<keyword evidence="4 9" id="KW-0732">Signal</keyword>
<dbReference type="PROSITE" id="PS51257">
    <property type="entry name" value="PROKAR_LIPOPROTEIN"/>
    <property type="match status" value="1"/>
</dbReference>
<accession>A0ABY4CMQ1</accession>
<evidence type="ECO:0000256" key="5">
    <source>
        <dbReference type="ARBA" id="ARBA00023136"/>
    </source>
</evidence>
<comment type="subcellular location">
    <subcellularLocation>
        <location evidence="1">Membrane</location>
        <topology evidence="1">Lipid-anchor</topology>
    </subcellularLocation>
</comment>
<evidence type="ECO:0000259" key="10">
    <source>
        <dbReference type="Pfam" id="PF05504"/>
    </source>
</evidence>
<organism evidence="12 13">
    <name type="scientific">Fodinisporobacter ferrooxydans</name>
    <dbReference type="NCBI Taxonomy" id="2901836"/>
    <lineage>
        <taxon>Bacteria</taxon>
        <taxon>Bacillati</taxon>
        <taxon>Bacillota</taxon>
        <taxon>Bacilli</taxon>
        <taxon>Bacillales</taxon>
        <taxon>Alicyclobacillaceae</taxon>
        <taxon>Fodinisporobacter</taxon>
    </lineage>
</organism>
<dbReference type="Pfam" id="PF05504">
    <property type="entry name" value="Spore_GerAC"/>
    <property type="match status" value="1"/>
</dbReference>
<proteinExistence type="inferred from homology"/>
<sequence>MKKMIWLAGMSMIVSALLLTGCWDQHELEDFTYITTVGLDQGKNGKIQVTLQSASPQGATSQGGGGKGEGPTASETVTYLLEGPLTAKFFGNTTVSRRYSFEHTNVLIVGEALVRTHDILRFLSSALRDHSFRRDMLLIVTEGKAKEFIYRNQPLLEQTPYKFFEMIYPLWQTTGLWPNIRLHSFLRTLEGGQGLPITILSSYQDPQKIKIRDKGSNKQPSSSSFNSSALPVLADSNGNQDLSKSDNYLYGDQFRLKGGNPVELMGTAVFGKKYMIGKLGTVDTQLLLMIQGESEEIYRNFANPLKPKSKYGVALTLFQSGSPDIKMQWNGNHLKSIQEKVELNAKIVAIQSGDNFVTNTKNRLKLEKFVNYILSKQANALVKRFQTKYKGDPFHFEWKARHHFLYTGDWKTYDWGKAFCQADVKVDVHVKILTAGKQLENPRR</sequence>
<evidence type="ECO:0000256" key="6">
    <source>
        <dbReference type="ARBA" id="ARBA00023139"/>
    </source>
</evidence>
<dbReference type="NCBIfam" id="TIGR02887">
    <property type="entry name" value="spore_ger_x_C"/>
    <property type="match status" value="1"/>
</dbReference>
<feature type="region of interest" description="Disordered" evidence="8">
    <location>
        <begin position="53"/>
        <end position="73"/>
    </location>
</feature>
<dbReference type="InterPro" id="IPR008844">
    <property type="entry name" value="Spore_GerAC-like"/>
</dbReference>
<name>A0ABY4CMQ1_9BACL</name>
<evidence type="ECO:0000313" key="13">
    <source>
        <dbReference type="Proteomes" id="UP000830167"/>
    </source>
</evidence>
<feature type="domain" description="Spore germination GerAC-like C-terminal" evidence="10">
    <location>
        <begin position="265"/>
        <end position="435"/>
    </location>
</feature>
<dbReference type="RefSeq" id="WP_347437412.1">
    <property type="nucleotide sequence ID" value="NZ_CP089291.1"/>
</dbReference>
<evidence type="ECO:0000256" key="8">
    <source>
        <dbReference type="SAM" id="MobiDB-lite"/>
    </source>
</evidence>
<dbReference type="Gene3D" id="3.30.300.210">
    <property type="entry name" value="Nutrient germinant receptor protein C, domain 3"/>
    <property type="match status" value="1"/>
</dbReference>
<reference evidence="12" key="1">
    <citation type="submission" date="2021-12" db="EMBL/GenBank/DDBJ databases">
        <title>Alicyclobacillaceae gen. nov., sp. nov., isolated from chalcocite enrichment system.</title>
        <authorList>
            <person name="Jiang Z."/>
        </authorList>
    </citation>
    <scope>NUCLEOTIDE SEQUENCE</scope>
    <source>
        <strain evidence="12">MYW30-H2</strain>
    </source>
</reference>
<keyword evidence="5" id="KW-0472">Membrane</keyword>
<evidence type="ECO:0000256" key="9">
    <source>
        <dbReference type="SAM" id="SignalP"/>
    </source>
</evidence>
<keyword evidence="7" id="KW-0449">Lipoprotein</keyword>
<evidence type="ECO:0000259" key="11">
    <source>
        <dbReference type="Pfam" id="PF25198"/>
    </source>
</evidence>
<keyword evidence="13" id="KW-1185">Reference proteome</keyword>
<evidence type="ECO:0000256" key="7">
    <source>
        <dbReference type="ARBA" id="ARBA00023288"/>
    </source>
</evidence>
<dbReference type="InterPro" id="IPR038501">
    <property type="entry name" value="Spore_GerAC_C_sf"/>
</dbReference>
<evidence type="ECO:0000256" key="2">
    <source>
        <dbReference type="ARBA" id="ARBA00007886"/>
    </source>
</evidence>
<gene>
    <name evidence="12" type="ORF">LSG31_00050</name>
</gene>
<evidence type="ECO:0000256" key="4">
    <source>
        <dbReference type="ARBA" id="ARBA00022729"/>
    </source>
</evidence>
<evidence type="ECO:0000256" key="3">
    <source>
        <dbReference type="ARBA" id="ARBA00022544"/>
    </source>
</evidence>
<keyword evidence="3" id="KW-0309">Germination</keyword>
<comment type="similarity">
    <text evidence="2">Belongs to the GerABKC lipoprotein family.</text>
</comment>
<dbReference type="PANTHER" id="PTHR35789">
    <property type="entry name" value="SPORE GERMINATION PROTEIN B3"/>
    <property type="match status" value="1"/>
</dbReference>
<feature type="signal peptide" evidence="9">
    <location>
        <begin position="1"/>
        <end position="20"/>
    </location>
</feature>
<dbReference type="InterPro" id="IPR046953">
    <property type="entry name" value="Spore_GerAC-like_C"/>
</dbReference>
<dbReference type="Proteomes" id="UP000830167">
    <property type="component" value="Chromosome"/>
</dbReference>
<dbReference type="InterPro" id="IPR057336">
    <property type="entry name" value="GerAC_N"/>
</dbReference>
<protein>
    <submittedName>
        <fullName evidence="12">Ger(X)C family spore germination protein</fullName>
    </submittedName>
</protein>
<keyword evidence="6" id="KW-0564">Palmitate</keyword>
<feature type="region of interest" description="Disordered" evidence="8">
    <location>
        <begin position="212"/>
        <end position="231"/>
    </location>
</feature>
<evidence type="ECO:0000313" key="12">
    <source>
        <dbReference type="EMBL" id="UOF90712.1"/>
    </source>
</evidence>
<feature type="domain" description="Spore germination protein N-terminal" evidence="11">
    <location>
        <begin position="24"/>
        <end position="192"/>
    </location>
</feature>
<evidence type="ECO:0000256" key="1">
    <source>
        <dbReference type="ARBA" id="ARBA00004635"/>
    </source>
</evidence>
<dbReference type="Pfam" id="PF25198">
    <property type="entry name" value="Spore_GerAC_N"/>
    <property type="match status" value="1"/>
</dbReference>
<dbReference type="EMBL" id="CP089291">
    <property type="protein sequence ID" value="UOF90712.1"/>
    <property type="molecule type" value="Genomic_DNA"/>
</dbReference>
<dbReference type="PANTHER" id="PTHR35789:SF1">
    <property type="entry name" value="SPORE GERMINATION PROTEIN B3"/>
    <property type="match status" value="1"/>
</dbReference>
<feature type="chain" id="PRO_5047272323" evidence="9">
    <location>
        <begin position="21"/>
        <end position="444"/>
    </location>
</feature>